<name>A0ABD0JEZ7_9CAEN</name>
<organism evidence="3 4">
    <name type="scientific">Batillaria attramentaria</name>
    <dbReference type="NCBI Taxonomy" id="370345"/>
    <lineage>
        <taxon>Eukaryota</taxon>
        <taxon>Metazoa</taxon>
        <taxon>Spiralia</taxon>
        <taxon>Lophotrochozoa</taxon>
        <taxon>Mollusca</taxon>
        <taxon>Gastropoda</taxon>
        <taxon>Caenogastropoda</taxon>
        <taxon>Sorbeoconcha</taxon>
        <taxon>Cerithioidea</taxon>
        <taxon>Batillariidae</taxon>
        <taxon>Batillaria</taxon>
    </lineage>
</organism>
<proteinExistence type="predicted"/>
<dbReference type="EMBL" id="JACVVK020000471">
    <property type="protein sequence ID" value="KAK7473427.1"/>
    <property type="molecule type" value="Genomic_DNA"/>
</dbReference>
<sequence length="97" mass="10645">MAPGSRATADMFMCTASVPSVIMLTIWLLPTVQYRRSAARSRVKPSEQDHGTIQSSDGGDLSIHVRFHHVEGSTEPALFQPIHPPETRTVNGQKVYG</sequence>
<protein>
    <submittedName>
        <fullName evidence="3">Uncharacterized protein</fullName>
    </submittedName>
</protein>
<comment type="caution">
    <text evidence="3">The sequence shown here is derived from an EMBL/GenBank/DDBJ whole genome shotgun (WGS) entry which is preliminary data.</text>
</comment>
<evidence type="ECO:0000313" key="3">
    <source>
        <dbReference type="EMBL" id="KAK7473427.1"/>
    </source>
</evidence>
<feature type="compositionally biased region" description="Polar residues" evidence="1">
    <location>
        <begin position="88"/>
        <end position="97"/>
    </location>
</feature>
<keyword evidence="4" id="KW-1185">Reference proteome</keyword>
<keyword evidence="2" id="KW-1133">Transmembrane helix</keyword>
<evidence type="ECO:0000313" key="4">
    <source>
        <dbReference type="Proteomes" id="UP001519460"/>
    </source>
</evidence>
<feature type="region of interest" description="Disordered" evidence="1">
    <location>
        <begin position="74"/>
        <end position="97"/>
    </location>
</feature>
<evidence type="ECO:0000256" key="2">
    <source>
        <dbReference type="SAM" id="Phobius"/>
    </source>
</evidence>
<reference evidence="3 4" key="1">
    <citation type="journal article" date="2023" name="Sci. Data">
        <title>Genome assembly of the Korean intertidal mud-creeper Batillaria attramentaria.</title>
        <authorList>
            <person name="Patra A.K."/>
            <person name="Ho P.T."/>
            <person name="Jun S."/>
            <person name="Lee S.J."/>
            <person name="Kim Y."/>
            <person name="Won Y.J."/>
        </authorList>
    </citation>
    <scope>NUCLEOTIDE SEQUENCE [LARGE SCALE GENOMIC DNA]</scope>
    <source>
        <strain evidence="3">Wonlab-2016</strain>
    </source>
</reference>
<gene>
    <name evidence="3" type="ORF">BaRGS_00035354</name>
</gene>
<evidence type="ECO:0000256" key="1">
    <source>
        <dbReference type="SAM" id="MobiDB-lite"/>
    </source>
</evidence>
<feature type="region of interest" description="Disordered" evidence="1">
    <location>
        <begin position="40"/>
        <end position="59"/>
    </location>
</feature>
<feature type="transmembrane region" description="Helical" evidence="2">
    <location>
        <begin position="12"/>
        <end position="32"/>
    </location>
</feature>
<keyword evidence="2" id="KW-0472">Membrane</keyword>
<accession>A0ABD0JEZ7</accession>
<dbReference type="AlphaFoldDB" id="A0ABD0JEZ7"/>
<dbReference type="Proteomes" id="UP001519460">
    <property type="component" value="Unassembled WGS sequence"/>
</dbReference>
<keyword evidence="2" id="KW-0812">Transmembrane</keyword>